<feature type="compositionally biased region" description="Basic and acidic residues" evidence="1">
    <location>
        <begin position="198"/>
        <end position="210"/>
    </location>
</feature>
<feature type="region of interest" description="Disordered" evidence="1">
    <location>
        <begin position="1"/>
        <end position="119"/>
    </location>
</feature>
<feature type="compositionally biased region" description="Polar residues" evidence="1">
    <location>
        <begin position="33"/>
        <end position="45"/>
    </location>
</feature>
<feature type="compositionally biased region" description="Polar residues" evidence="1">
    <location>
        <begin position="63"/>
        <end position="80"/>
    </location>
</feature>
<evidence type="ECO:0000256" key="1">
    <source>
        <dbReference type="SAM" id="MobiDB-lite"/>
    </source>
</evidence>
<comment type="caution">
    <text evidence="2">The sequence shown here is derived from an EMBL/GenBank/DDBJ whole genome shotgun (WGS) entry which is preliminary data.</text>
</comment>
<feature type="compositionally biased region" description="Polar residues" evidence="1">
    <location>
        <begin position="1"/>
        <end position="19"/>
    </location>
</feature>
<dbReference type="EMBL" id="NESQ01000130">
    <property type="protein sequence ID" value="PUU78046.1"/>
    <property type="molecule type" value="Genomic_DNA"/>
</dbReference>
<feature type="compositionally biased region" description="Low complexity" evidence="1">
    <location>
        <begin position="162"/>
        <end position="171"/>
    </location>
</feature>
<gene>
    <name evidence="2" type="ORF">B9Z19DRAFT_111936</name>
</gene>
<protein>
    <submittedName>
        <fullName evidence="2">Uncharacterized protein</fullName>
    </submittedName>
</protein>
<accession>A0A2T6ZRF4</accession>
<feature type="compositionally biased region" description="Low complexity" evidence="1">
    <location>
        <begin position="85"/>
        <end position="98"/>
    </location>
</feature>
<organism evidence="2 3">
    <name type="scientific">Tuber borchii</name>
    <name type="common">White truffle</name>
    <dbReference type="NCBI Taxonomy" id="42251"/>
    <lineage>
        <taxon>Eukaryota</taxon>
        <taxon>Fungi</taxon>
        <taxon>Dikarya</taxon>
        <taxon>Ascomycota</taxon>
        <taxon>Pezizomycotina</taxon>
        <taxon>Pezizomycetes</taxon>
        <taxon>Pezizales</taxon>
        <taxon>Tuberaceae</taxon>
        <taxon>Tuber</taxon>
    </lineage>
</organism>
<reference evidence="2 3" key="1">
    <citation type="submission" date="2017-04" db="EMBL/GenBank/DDBJ databases">
        <title>Draft genome sequence of Tuber borchii Vittad., a whitish edible truffle.</title>
        <authorList>
            <consortium name="DOE Joint Genome Institute"/>
            <person name="Murat C."/>
            <person name="Kuo A."/>
            <person name="Barry K.W."/>
            <person name="Clum A."/>
            <person name="Dockter R.B."/>
            <person name="Fauchery L."/>
            <person name="Iotti M."/>
            <person name="Kohler A."/>
            <person name="Labutti K."/>
            <person name="Lindquist E.A."/>
            <person name="Lipzen A."/>
            <person name="Ohm R.A."/>
            <person name="Wang M."/>
            <person name="Grigoriev I.V."/>
            <person name="Zambonelli A."/>
            <person name="Martin F.M."/>
        </authorList>
    </citation>
    <scope>NUCLEOTIDE SEQUENCE [LARGE SCALE GENOMIC DNA]</scope>
    <source>
        <strain evidence="2 3">Tbo3840</strain>
    </source>
</reference>
<dbReference type="Proteomes" id="UP000244722">
    <property type="component" value="Unassembled WGS sequence"/>
</dbReference>
<sequence>MSSTRTSEQATNGQPPSYSHSRRSSLGPGTLTDFFSTSRAPTTSAYPGPITSAAAQANRRRMSMSNASGTSPPRVQTNMSMRRGSISSVSSASSAVDESAIEEGEANAGSPPGLGGSPFARRLSFGARALRDVRIPQGRNPVNFPVSAGAASPTVTRGFWLDGRSGSQSQGSDRDEAPVQRRQSISVMPPPVNAISPKDAHDPLQERMLKGDFYMD</sequence>
<evidence type="ECO:0000313" key="3">
    <source>
        <dbReference type="Proteomes" id="UP000244722"/>
    </source>
</evidence>
<dbReference type="OrthoDB" id="5384020at2759"/>
<proteinExistence type="predicted"/>
<keyword evidence="3" id="KW-1185">Reference proteome</keyword>
<feature type="region of interest" description="Disordered" evidence="1">
    <location>
        <begin position="157"/>
        <end position="216"/>
    </location>
</feature>
<dbReference type="AlphaFoldDB" id="A0A2T6ZRF4"/>
<name>A0A2T6ZRF4_TUBBO</name>
<evidence type="ECO:0000313" key="2">
    <source>
        <dbReference type="EMBL" id="PUU78046.1"/>
    </source>
</evidence>